<dbReference type="GO" id="GO:0004190">
    <property type="term" value="F:aspartic-type endopeptidase activity"/>
    <property type="evidence" value="ECO:0007669"/>
    <property type="project" value="InterPro"/>
</dbReference>
<dbReference type="EMBL" id="KQ474076">
    <property type="protein sequence ID" value="KPV76159.1"/>
    <property type="molecule type" value="Genomic_DNA"/>
</dbReference>
<dbReference type="STRING" id="578459.A0A194S6I8"/>
<dbReference type="RefSeq" id="XP_018272208.1">
    <property type="nucleotide sequence ID" value="XM_018416223.1"/>
</dbReference>
<dbReference type="PROSITE" id="PS51767">
    <property type="entry name" value="PEPTIDASE_A1"/>
    <property type="match status" value="1"/>
</dbReference>
<dbReference type="Pfam" id="PF00026">
    <property type="entry name" value="Asp"/>
    <property type="match status" value="1"/>
</dbReference>
<dbReference type="OMA" id="HENIPGA"/>
<evidence type="ECO:0000313" key="4">
    <source>
        <dbReference type="EMBL" id="KPV76159.1"/>
    </source>
</evidence>
<dbReference type="OrthoDB" id="2747330at2759"/>
<sequence>MVLFRSAVAPLAILAASSASLVDALPSPVRLSGAVPSVVNPDGTVNEAALQSNIASTFAKLEARQYDAQAAADVKTQVVSSSPEKRRLAKKCNTGPAKVSLDNTVGGGQNVAIAGSVGTPAQPATFTFDTGSYDMIVQSSSANGGLAFDPSKSTTYSSDGQVTQFNFVSGSYRGKVSADAFSVGGLSVPKQVFGLVESKGDSPGVSGTLGLGFAPQSNLRQPNFIDNLIAAGQLAENKFGLYIAPKGQSGSEVVLGGEDTSRYTGKLQTLENKATQIGYWGLTLSNIWFNGKFVRNNLSTPMTLIDSGAATSYLPKVLAKALHENIPGAVLDPKYATSLGFAGKTYSVDRWSVPCDAVGTFGFQFNSFRPVNTMPKYGIPAEDLKLGAWEEGGNMCATSVFGVDIEFLGQSAGILGVPLLRNTYTVFNYGSTDAAPTISFGKLA</sequence>
<dbReference type="InterPro" id="IPR001461">
    <property type="entry name" value="Aspartic_peptidase_A1"/>
</dbReference>
<feature type="domain" description="Peptidase A1" evidence="3">
    <location>
        <begin position="111"/>
        <end position="441"/>
    </location>
</feature>
<name>A0A194S6I8_RHOGW</name>
<evidence type="ECO:0000259" key="3">
    <source>
        <dbReference type="PROSITE" id="PS51767"/>
    </source>
</evidence>
<gene>
    <name evidence="4" type="ORF">RHOBADRAFT_52203</name>
</gene>
<dbReference type="AlphaFoldDB" id="A0A194S6I8"/>
<comment type="similarity">
    <text evidence="1">Belongs to the peptidase A1 family.</text>
</comment>
<keyword evidence="5" id="KW-1185">Reference proteome</keyword>
<dbReference type="InterPro" id="IPR021109">
    <property type="entry name" value="Peptidase_aspartic_dom_sf"/>
</dbReference>
<dbReference type="Gene3D" id="2.40.70.10">
    <property type="entry name" value="Acid Proteases"/>
    <property type="match status" value="2"/>
</dbReference>
<evidence type="ECO:0000313" key="5">
    <source>
        <dbReference type="Proteomes" id="UP000053890"/>
    </source>
</evidence>
<dbReference type="Proteomes" id="UP000053890">
    <property type="component" value="Unassembled WGS sequence"/>
</dbReference>
<accession>A0A194S6I8</accession>
<evidence type="ECO:0000256" key="2">
    <source>
        <dbReference type="SAM" id="SignalP"/>
    </source>
</evidence>
<feature type="chain" id="PRO_5008265499" description="Peptidase A1 domain-containing protein" evidence="2">
    <location>
        <begin position="25"/>
        <end position="444"/>
    </location>
</feature>
<dbReference type="GeneID" id="28976671"/>
<keyword evidence="2" id="KW-0732">Signal</keyword>
<dbReference type="InterPro" id="IPR033121">
    <property type="entry name" value="PEPTIDASE_A1"/>
</dbReference>
<reference evidence="4 5" key="1">
    <citation type="journal article" date="2015" name="Front. Microbiol.">
        <title>Genome sequence of the plant growth promoting endophytic yeast Rhodotorula graminis WP1.</title>
        <authorList>
            <person name="Firrincieli A."/>
            <person name="Otillar R."/>
            <person name="Salamov A."/>
            <person name="Schmutz J."/>
            <person name="Khan Z."/>
            <person name="Redman R.S."/>
            <person name="Fleck N.D."/>
            <person name="Lindquist E."/>
            <person name="Grigoriev I.V."/>
            <person name="Doty S.L."/>
        </authorList>
    </citation>
    <scope>NUCLEOTIDE SEQUENCE [LARGE SCALE GENOMIC DNA]</scope>
    <source>
        <strain evidence="4 5">WP1</strain>
    </source>
</reference>
<protein>
    <recommendedName>
        <fullName evidence="3">Peptidase A1 domain-containing protein</fullName>
    </recommendedName>
</protein>
<dbReference type="PANTHER" id="PTHR47966:SF51">
    <property type="entry name" value="BETA-SITE APP-CLEAVING ENZYME, ISOFORM A-RELATED"/>
    <property type="match status" value="1"/>
</dbReference>
<feature type="signal peptide" evidence="2">
    <location>
        <begin position="1"/>
        <end position="24"/>
    </location>
</feature>
<dbReference type="PRINTS" id="PR00792">
    <property type="entry name" value="PEPSIN"/>
</dbReference>
<organism evidence="4 5">
    <name type="scientific">Rhodotorula graminis (strain WP1)</name>
    <dbReference type="NCBI Taxonomy" id="578459"/>
    <lineage>
        <taxon>Eukaryota</taxon>
        <taxon>Fungi</taxon>
        <taxon>Dikarya</taxon>
        <taxon>Basidiomycota</taxon>
        <taxon>Pucciniomycotina</taxon>
        <taxon>Microbotryomycetes</taxon>
        <taxon>Sporidiobolales</taxon>
        <taxon>Sporidiobolaceae</taxon>
        <taxon>Rhodotorula</taxon>
    </lineage>
</organism>
<proteinExistence type="inferred from homology"/>
<dbReference type="GO" id="GO:0006508">
    <property type="term" value="P:proteolysis"/>
    <property type="evidence" value="ECO:0007669"/>
    <property type="project" value="InterPro"/>
</dbReference>
<dbReference type="PANTHER" id="PTHR47966">
    <property type="entry name" value="BETA-SITE APP-CLEAVING ENZYME, ISOFORM A-RELATED"/>
    <property type="match status" value="1"/>
</dbReference>
<evidence type="ECO:0000256" key="1">
    <source>
        <dbReference type="ARBA" id="ARBA00007447"/>
    </source>
</evidence>
<dbReference type="CDD" id="cd05471">
    <property type="entry name" value="pepsin_like"/>
    <property type="match status" value="1"/>
</dbReference>
<dbReference type="InterPro" id="IPR034164">
    <property type="entry name" value="Pepsin-like_dom"/>
</dbReference>
<dbReference type="SUPFAM" id="SSF50630">
    <property type="entry name" value="Acid proteases"/>
    <property type="match status" value="1"/>
</dbReference>